<comment type="cofactor">
    <cofactor evidence="2">
        <name>Cu cation</name>
        <dbReference type="ChEBI" id="CHEBI:23378"/>
    </cofactor>
    <text evidence="2">Binds 1 copper ion per subunit.</text>
</comment>
<feature type="chain" id="PRO_5041335599" description="Superoxide dismutase [Cu-Zn]" evidence="3">
    <location>
        <begin position="21"/>
        <end position="173"/>
    </location>
</feature>
<dbReference type="Gene3D" id="2.60.40.200">
    <property type="entry name" value="Superoxide dismutase, copper/zinc binding domain"/>
    <property type="match status" value="1"/>
</dbReference>
<comment type="cofactor">
    <cofactor evidence="2">
        <name>Zn(2+)</name>
        <dbReference type="ChEBI" id="CHEBI:29105"/>
    </cofactor>
    <text evidence="2">Binds 1 zinc ion per subunit.</text>
</comment>
<keyword evidence="6" id="KW-1185">Reference proteome</keyword>
<comment type="caution">
    <text evidence="5">The sequence shown here is derived from an EMBL/GenBank/DDBJ whole genome shotgun (WGS) entry which is preliminary data.</text>
</comment>
<organism evidence="5 6">
    <name type="scientific">Larsenimonas rhizosphaerae</name>
    <dbReference type="NCBI Taxonomy" id="2944682"/>
    <lineage>
        <taxon>Bacteria</taxon>
        <taxon>Pseudomonadati</taxon>
        <taxon>Pseudomonadota</taxon>
        <taxon>Gammaproteobacteria</taxon>
        <taxon>Oceanospirillales</taxon>
        <taxon>Halomonadaceae</taxon>
        <taxon>Larsenimonas</taxon>
    </lineage>
</organism>
<dbReference type="EC" id="1.15.1.1" evidence="2"/>
<dbReference type="PROSITE" id="PS00332">
    <property type="entry name" value="SOD_CU_ZN_2"/>
    <property type="match status" value="1"/>
</dbReference>
<keyword evidence="2" id="KW-0862">Zinc</keyword>
<dbReference type="EMBL" id="JAPIVE010000002">
    <property type="protein sequence ID" value="MCX2523901.1"/>
    <property type="molecule type" value="Genomic_DNA"/>
</dbReference>
<keyword evidence="2" id="KW-0479">Metal-binding</keyword>
<dbReference type="Pfam" id="PF00080">
    <property type="entry name" value="Sod_Cu"/>
    <property type="match status" value="1"/>
</dbReference>
<dbReference type="InterPro" id="IPR036423">
    <property type="entry name" value="SOD-like_Cu/Zn_dom_sf"/>
</dbReference>
<comment type="similarity">
    <text evidence="1 2">Belongs to the Cu-Zn superoxide dismutase family.</text>
</comment>
<reference evidence="5" key="1">
    <citation type="submission" date="2022-11" db="EMBL/GenBank/DDBJ databases">
        <title>Larsenimonas rhizosphaerae sp. nov., isolated from a tidal mudflat.</title>
        <authorList>
            <person name="Lee S.D."/>
            <person name="Kim I.S."/>
        </authorList>
    </citation>
    <scope>NUCLEOTIDE SEQUENCE</scope>
    <source>
        <strain evidence="5">GH2-1</strain>
    </source>
</reference>
<accession>A0AA41ZKT9</accession>
<protein>
    <recommendedName>
        <fullName evidence="2">Superoxide dismutase [Cu-Zn]</fullName>
        <ecNumber evidence="2">1.15.1.1</ecNumber>
    </recommendedName>
</protein>
<sequence>MNRAKWLGLALALGSLPALADVSVDMNRLTDQGTSEAVGAVTFKDTDYGLLITPDIHGLPAGSMHGFHLHQNPSCQPSVSEGKTTPGGAAGGHFDPAGNGLHAGPYVKESHLGDLPVLMADARGNAATPVLAPRLRESDLSGHALIIHEGGDTYGEPPKLGGGGARWACGVVR</sequence>
<keyword evidence="3" id="KW-0732">Signal</keyword>
<keyword evidence="2" id="KW-0560">Oxidoreductase</keyword>
<proteinExistence type="inferred from homology"/>
<evidence type="ECO:0000313" key="5">
    <source>
        <dbReference type="EMBL" id="MCX2523901.1"/>
    </source>
</evidence>
<gene>
    <name evidence="5" type="ORF">OQ287_06600</name>
</gene>
<dbReference type="PANTHER" id="PTHR10003">
    <property type="entry name" value="SUPEROXIDE DISMUTASE CU-ZN -RELATED"/>
    <property type="match status" value="1"/>
</dbReference>
<evidence type="ECO:0000256" key="2">
    <source>
        <dbReference type="RuleBase" id="RU000393"/>
    </source>
</evidence>
<name>A0AA41ZKT9_9GAMM</name>
<evidence type="ECO:0000256" key="1">
    <source>
        <dbReference type="ARBA" id="ARBA00010457"/>
    </source>
</evidence>
<dbReference type="AlphaFoldDB" id="A0AA41ZKT9"/>
<feature type="domain" description="Superoxide dismutase copper/zinc binding" evidence="4">
    <location>
        <begin position="39"/>
        <end position="172"/>
    </location>
</feature>
<comment type="function">
    <text evidence="2">Destroys radicals which are normally produced within the cells and which are toxic to biological systems.</text>
</comment>
<evidence type="ECO:0000256" key="3">
    <source>
        <dbReference type="SAM" id="SignalP"/>
    </source>
</evidence>
<dbReference type="InterPro" id="IPR024134">
    <property type="entry name" value="SOD_Cu/Zn_/chaperone"/>
</dbReference>
<dbReference type="SUPFAM" id="SSF49329">
    <property type="entry name" value="Cu,Zn superoxide dismutase-like"/>
    <property type="match status" value="1"/>
</dbReference>
<dbReference type="Proteomes" id="UP001165678">
    <property type="component" value="Unassembled WGS sequence"/>
</dbReference>
<dbReference type="GO" id="GO:0004784">
    <property type="term" value="F:superoxide dismutase activity"/>
    <property type="evidence" value="ECO:0007669"/>
    <property type="project" value="UniProtKB-EC"/>
</dbReference>
<keyword evidence="2" id="KW-0186">Copper</keyword>
<comment type="catalytic activity">
    <reaction evidence="2">
        <text>2 superoxide + 2 H(+) = H2O2 + O2</text>
        <dbReference type="Rhea" id="RHEA:20696"/>
        <dbReference type="ChEBI" id="CHEBI:15378"/>
        <dbReference type="ChEBI" id="CHEBI:15379"/>
        <dbReference type="ChEBI" id="CHEBI:16240"/>
        <dbReference type="ChEBI" id="CHEBI:18421"/>
        <dbReference type="EC" id="1.15.1.1"/>
    </reaction>
</comment>
<dbReference type="GO" id="GO:0005507">
    <property type="term" value="F:copper ion binding"/>
    <property type="evidence" value="ECO:0007669"/>
    <property type="project" value="InterPro"/>
</dbReference>
<feature type="signal peptide" evidence="3">
    <location>
        <begin position="1"/>
        <end position="20"/>
    </location>
</feature>
<dbReference type="InterPro" id="IPR018152">
    <property type="entry name" value="SOD_Cu/Zn_BS"/>
</dbReference>
<dbReference type="InterPro" id="IPR001424">
    <property type="entry name" value="SOD_Cu_Zn_dom"/>
</dbReference>
<evidence type="ECO:0000313" key="6">
    <source>
        <dbReference type="Proteomes" id="UP001165678"/>
    </source>
</evidence>
<dbReference type="RefSeq" id="WP_265895923.1">
    <property type="nucleotide sequence ID" value="NZ_JAPIVE010000002.1"/>
</dbReference>
<evidence type="ECO:0000259" key="4">
    <source>
        <dbReference type="Pfam" id="PF00080"/>
    </source>
</evidence>